<feature type="non-terminal residue" evidence="1">
    <location>
        <position position="1"/>
    </location>
</feature>
<comment type="caution">
    <text evidence="1">The sequence shown here is derived from an EMBL/GenBank/DDBJ whole genome shotgun (WGS) entry which is preliminary data.</text>
</comment>
<dbReference type="AlphaFoldDB" id="A0A812P8Z0"/>
<organism evidence="1 2">
    <name type="scientific">Symbiodinium necroappetens</name>
    <dbReference type="NCBI Taxonomy" id="1628268"/>
    <lineage>
        <taxon>Eukaryota</taxon>
        <taxon>Sar</taxon>
        <taxon>Alveolata</taxon>
        <taxon>Dinophyceae</taxon>
        <taxon>Suessiales</taxon>
        <taxon>Symbiodiniaceae</taxon>
        <taxon>Symbiodinium</taxon>
    </lineage>
</organism>
<dbReference type="EMBL" id="CAJNJA010015012">
    <property type="protein sequence ID" value="CAE7354864.1"/>
    <property type="molecule type" value="Genomic_DNA"/>
</dbReference>
<keyword evidence="2" id="KW-1185">Reference proteome</keyword>
<sequence length="57" mass="6476">VVTQLIDAKADMDFRLQTPLLSPLGLLFACMGLRHRWRASTLSTYAYHHENATPLMC</sequence>
<reference evidence="1" key="1">
    <citation type="submission" date="2021-02" db="EMBL/GenBank/DDBJ databases">
        <authorList>
            <person name="Dougan E. K."/>
            <person name="Rhodes N."/>
            <person name="Thang M."/>
            <person name="Chan C."/>
        </authorList>
    </citation>
    <scope>NUCLEOTIDE SEQUENCE</scope>
</reference>
<name>A0A812P8Z0_9DINO</name>
<accession>A0A812P8Z0</accession>
<dbReference type="Proteomes" id="UP000601435">
    <property type="component" value="Unassembled WGS sequence"/>
</dbReference>
<dbReference type="OrthoDB" id="419193at2759"/>
<evidence type="ECO:0000313" key="1">
    <source>
        <dbReference type="EMBL" id="CAE7354864.1"/>
    </source>
</evidence>
<gene>
    <name evidence="1" type="ORF">SNEC2469_LOCUS9264</name>
</gene>
<evidence type="ECO:0000313" key="2">
    <source>
        <dbReference type="Proteomes" id="UP000601435"/>
    </source>
</evidence>
<proteinExistence type="predicted"/>
<feature type="non-terminal residue" evidence="1">
    <location>
        <position position="57"/>
    </location>
</feature>
<protein>
    <submittedName>
        <fullName evidence="1">Uncharacterized protein</fullName>
    </submittedName>
</protein>